<organism evidence="1 2">
    <name type="scientific">Paxillus rubicundulus Ve08.2h10</name>
    <dbReference type="NCBI Taxonomy" id="930991"/>
    <lineage>
        <taxon>Eukaryota</taxon>
        <taxon>Fungi</taxon>
        <taxon>Dikarya</taxon>
        <taxon>Basidiomycota</taxon>
        <taxon>Agaricomycotina</taxon>
        <taxon>Agaricomycetes</taxon>
        <taxon>Agaricomycetidae</taxon>
        <taxon>Boletales</taxon>
        <taxon>Paxilineae</taxon>
        <taxon>Paxillaceae</taxon>
        <taxon>Paxillus</taxon>
    </lineage>
</organism>
<dbReference type="InParanoid" id="A0A0D0DJY7"/>
<name>A0A0D0DJY7_9AGAM</name>
<evidence type="ECO:0000313" key="1">
    <source>
        <dbReference type="EMBL" id="KIK78475.1"/>
    </source>
</evidence>
<dbReference type="AlphaFoldDB" id="A0A0D0DJY7"/>
<keyword evidence="2" id="KW-1185">Reference proteome</keyword>
<dbReference type="HOGENOM" id="CLU_072868_2_0_1"/>
<dbReference type="OrthoDB" id="3259770at2759"/>
<dbReference type="EMBL" id="KN826578">
    <property type="protein sequence ID" value="KIK78475.1"/>
    <property type="molecule type" value="Genomic_DNA"/>
</dbReference>
<reference evidence="2" key="2">
    <citation type="submission" date="2015-01" db="EMBL/GenBank/DDBJ databases">
        <title>Evolutionary Origins and Diversification of the Mycorrhizal Mutualists.</title>
        <authorList>
            <consortium name="DOE Joint Genome Institute"/>
            <consortium name="Mycorrhizal Genomics Consortium"/>
            <person name="Kohler A."/>
            <person name="Kuo A."/>
            <person name="Nagy L.G."/>
            <person name="Floudas D."/>
            <person name="Copeland A."/>
            <person name="Barry K.W."/>
            <person name="Cichocki N."/>
            <person name="Veneault-Fourrey C."/>
            <person name="LaButti K."/>
            <person name="Lindquist E.A."/>
            <person name="Lipzen A."/>
            <person name="Lundell T."/>
            <person name="Morin E."/>
            <person name="Murat C."/>
            <person name="Riley R."/>
            <person name="Ohm R."/>
            <person name="Sun H."/>
            <person name="Tunlid A."/>
            <person name="Henrissat B."/>
            <person name="Grigoriev I.V."/>
            <person name="Hibbett D.S."/>
            <person name="Martin F."/>
        </authorList>
    </citation>
    <scope>NUCLEOTIDE SEQUENCE [LARGE SCALE GENOMIC DNA]</scope>
    <source>
        <strain evidence="2">Ve08.2h10</strain>
    </source>
</reference>
<reference evidence="1 2" key="1">
    <citation type="submission" date="2014-04" db="EMBL/GenBank/DDBJ databases">
        <authorList>
            <consortium name="DOE Joint Genome Institute"/>
            <person name="Kuo A."/>
            <person name="Kohler A."/>
            <person name="Jargeat P."/>
            <person name="Nagy L.G."/>
            <person name="Floudas D."/>
            <person name="Copeland A."/>
            <person name="Barry K.W."/>
            <person name="Cichocki N."/>
            <person name="Veneault-Fourrey C."/>
            <person name="LaButti K."/>
            <person name="Lindquist E.A."/>
            <person name="Lipzen A."/>
            <person name="Lundell T."/>
            <person name="Morin E."/>
            <person name="Murat C."/>
            <person name="Sun H."/>
            <person name="Tunlid A."/>
            <person name="Henrissat B."/>
            <person name="Grigoriev I.V."/>
            <person name="Hibbett D.S."/>
            <person name="Martin F."/>
            <person name="Nordberg H.P."/>
            <person name="Cantor M.N."/>
            <person name="Hua S.X."/>
        </authorList>
    </citation>
    <scope>NUCLEOTIDE SEQUENCE [LARGE SCALE GENOMIC DNA]</scope>
    <source>
        <strain evidence="1 2">Ve08.2h10</strain>
    </source>
</reference>
<dbReference type="Proteomes" id="UP000054538">
    <property type="component" value="Unassembled WGS sequence"/>
</dbReference>
<accession>A0A0D0DJY7</accession>
<protein>
    <submittedName>
        <fullName evidence="1">Uncharacterized protein</fullName>
    </submittedName>
</protein>
<gene>
    <name evidence="1" type="ORF">PAXRUDRAFT_163920</name>
</gene>
<evidence type="ECO:0000313" key="2">
    <source>
        <dbReference type="Proteomes" id="UP000054538"/>
    </source>
</evidence>
<proteinExistence type="predicted"/>
<sequence>MSSVTLPHPVLTCGFQSLGLRATASELAAQGNSYNIQYHFSLKTSNTLLRHHVEVQHALLYLEQAEKYGWVIMIKFAKSAFASGYTFKTLRHVLTQPGVKLDALPPPPDHSDHLPLGVIQPQKSRPGASLPPLTIDGLKDHIVHYLVANDLVRILPLHRLFSQVTRTFSGNQHD</sequence>